<dbReference type="Pfam" id="PF13353">
    <property type="entry name" value="Fer4_12"/>
    <property type="match status" value="1"/>
</dbReference>
<evidence type="ECO:0000256" key="3">
    <source>
        <dbReference type="ARBA" id="ARBA00022691"/>
    </source>
</evidence>
<dbReference type="PROSITE" id="PS51918">
    <property type="entry name" value="RADICAL_SAM"/>
    <property type="match status" value="1"/>
</dbReference>
<dbReference type="Proteomes" id="UP000192731">
    <property type="component" value="Unassembled WGS sequence"/>
</dbReference>
<keyword evidence="9" id="KW-1185">Reference proteome</keyword>
<dbReference type="AlphaFoldDB" id="A0A1W1V3Y7"/>
<dbReference type="InterPro" id="IPR013785">
    <property type="entry name" value="Aldolase_TIM"/>
</dbReference>
<dbReference type="CDD" id="cd01335">
    <property type="entry name" value="Radical_SAM"/>
    <property type="match status" value="1"/>
</dbReference>
<evidence type="ECO:0000256" key="6">
    <source>
        <dbReference type="ARBA" id="ARBA00023014"/>
    </source>
</evidence>
<feature type="domain" description="Radical SAM core" evidence="7">
    <location>
        <begin position="94"/>
        <end position="327"/>
    </location>
</feature>
<dbReference type="SFLD" id="SFLDG01384">
    <property type="entry name" value="thioether_bond_formation_requi"/>
    <property type="match status" value="1"/>
</dbReference>
<dbReference type="EMBL" id="FWWT01000014">
    <property type="protein sequence ID" value="SMB87764.1"/>
    <property type="molecule type" value="Genomic_DNA"/>
</dbReference>
<evidence type="ECO:0000256" key="2">
    <source>
        <dbReference type="ARBA" id="ARBA00022485"/>
    </source>
</evidence>
<reference evidence="8 9" key="1">
    <citation type="submission" date="2017-04" db="EMBL/GenBank/DDBJ databases">
        <authorList>
            <person name="Afonso C.L."/>
            <person name="Miller P.J."/>
            <person name="Scott M.A."/>
            <person name="Spackman E."/>
            <person name="Goraichik I."/>
            <person name="Dimitrov K.M."/>
            <person name="Suarez D.L."/>
            <person name="Swayne D.E."/>
        </authorList>
    </citation>
    <scope>NUCLEOTIDE SEQUENCE [LARGE SCALE GENOMIC DNA]</scope>
    <source>
        <strain evidence="8 9">DSM 11270</strain>
    </source>
</reference>
<accession>A0A1W1V3Y7</accession>
<evidence type="ECO:0000313" key="9">
    <source>
        <dbReference type="Proteomes" id="UP000192731"/>
    </source>
</evidence>
<dbReference type="InterPro" id="IPR023885">
    <property type="entry name" value="4Fe4S-binding_SPASM_dom"/>
</dbReference>
<keyword evidence="6" id="KW-0411">Iron-sulfur</keyword>
<dbReference type="CDD" id="cd21124">
    <property type="entry name" value="SPASM_CteB-like"/>
    <property type="match status" value="1"/>
</dbReference>
<evidence type="ECO:0000256" key="4">
    <source>
        <dbReference type="ARBA" id="ARBA00022723"/>
    </source>
</evidence>
<dbReference type="SUPFAM" id="SSF102114">
    <property type="entry name" value="Radical SAM enzymes"/>
    <property type="match status" value="1"/>
</dbReference>
<keyword evidence="4" id="KW-0479">Metal-binding</keyword>
<dbReference type="InterPro" id="IPR000385">
    <property type="entry name" value="MoaA_NifB_PqqE_Fe-S-bd_CS"/>
</dbReference>
<protein>
    <recommendedName>
        <fullName evidence="7">Radical SAM core domain-containing protein</fullName>
    </recommendedName>
</protein>
<gene>
    <name evidence="8" type="ORF">SAMN00017405_1759</name>
</gene>
<dbReference type="PANTHER" id="PTHR43273:SF8">
    <property type="entry name" value="RADICAL SAM DOMAIN PROTEIN"/>
    <property type="match status" value="1"/>
</dbReference>
<dbReference type="GO" id="GO:0046872">
    <property type="term" value="F:metal ion binding"/>
    <property type="evidence" value="ECO:0007669"/>
    <property type="project" value="UniProtKB-KW"/>
</dbReference>
<keyword evidence="2" id="KW-0004">4Fe-4S</keyword>
<dbReference type="InterPro" id="IPR047602">
    <property type="entry name" value="SPASM_CteB-like"/>
</dbReference>
<evidence type="ECO:0000259" key="7">
    <source>
        <dbReference type="PROSITE" id="PS51918"/>
    </source>
</evidence>
<dbReference type="Pfam" id="PF13186">
    <property type="entry name" value="SPASM"/>
    <property type="match status" value="1"/>
</dbReference>
<dbReference type="InterPro" id="IPR058240">
    <property type="entry name" value="rSAM_sf"/>
</dbReference>
<dbReference type="InterPro" id="IPR023867">
    <property type="entry name" value="Sulphatase_maturase_rSAM"/>
</dbReference>
<proteinExistence type="predicted"/>
<dbReference type="PROSITE" id="PS01305">
    <property type="entry name" value="MOAA_NIFB_PQQE"/>
    <property type="match status" value="1"/>
</dbReference>
<keyword evidence="5" id="KW-0408">Iron</keyword>
<dbReference type="Gene3D" id="3.20.20.70">
    <property type="entry name" value="Aldolase class I"/>
    <property type="match status" value="1"/>
</dbReference>
<comment type="cofactor">
    <cofactor evidence="1">
        <name>[4Fe-4S] cluster</name>
        <dbReference type="ChEBI" id="CHEBI:49883"/>
    </cofactor>
</comment>
<dbReference type="InterPro" id="IPR024025">
    <property type="entry name" value="SCIFF_rSAM_maturase"/>
</dbReference>
<dbReference type="GO" id="GO:0051539">
    <property type="term" value="F:4 iron, 4 sulfur cluster binding"/>
    <property type="evidence" value="ECO:0007669"/>
    <property type="project" value="UniProtKB-KW"/>
</dbReference>
<evidence type="ECO:0000256" key="1">
    <source>
        <dbReference type="ARBA" id="ARBA00001966"/>
    </source>
</evidence>
<dbReference type="RefSeq" id="WP_242941930.1">
    <property type="nucleotide sequence ID" value="NZ_FWWT01000014.1"/>
</dbReference>
<dbReference type="STRING" id="656914.SAMN00017405_1759"/>
<dbReference type="SFLD" id="SFLDG01067">
    <property type="entry name" value="SPASM/twitch_domain_containing"/>
    <property type="match status" value="1"/>
</dbReference>
<dbReference type="SFLD" id="SFLDS00029">
    <property type="entry name" value="Radical_SAM"/>
    <property type="match status" value="1"/>
</dbReference>
<dbReference type="InterPro" id="IPR007197">
    <property type="entry name" value="rSAM"/>
</dbReference>
<dbReference type="NCBIfam" id="TIGR03974">
    <property type="entry name" value="rSAM_six_Cys"/>
    <property type="match status" value="1"/>
</dbReference>
<dbReference type="NCBIfam" id="TIGR04085">
    <property type="entry name" value="rSAM_more_4Fe4S"/>
    <property type="match status" value="1"/>
</dbReference>
<dbReference type="PANTHER" id="PTHR43273">
    <property type="entry name" value="ANAEROBIC SULFATASE-MATURATING ENZYME HOMOLOG ASLB-RELATED"/>
    <property type="match status" value="1"/>
</dbReference>
<keyword evidence="3" id="KW-0949">S-adenosyl-L-methionine</keyword>
<name>A0A1W1V3Y7_DESTI</name>
<sequence length="459" mass="52258">MDLNFNNIHKFTFDDLNILIDINTGILHVIDETTFDLLDKVEGLGSFEAAQDSLKNKYTESELTESTTELQDLISKGMLFTPEKEILEYKPTSNPIVKALCLHIAHDCNLRCTYCFAGQGPYGGDRSLMSEEVGKKSIDFLLQASGPRKHVEIDFFGGEPLLNLDVVKKLVEYGKEKAAEAGKQMKFTITSNCVLLTDDVQKYLNDNDISCVLSIDGRKEINDKMRPFAGGQGSYDIIKDKIVNFTKSRQGKEFFVRGTFTRNNLDFVEDVKHLVEEGIDILSLEPVVSDENVDYAFKEEDIPTLKEEYEKLTRYYLDCYEKGKGFNFFHFNVDLNQGPCLPKRLSGCGAGHEYLAVSPTGDLYPCHQFVEREEFKVGHVDTGVTRPEIGKEFQNAHVLNKPECRECWARFYCSGGCHNNNLQFRESLLKPYKTTCELQKKRTECALYLQVTKYLNNNV</sequence>
<evidence type="ECO:0000313" key="8">
    <source>
        <dbReference type="EMBL" id="SMB87764.1"/>
    </source>
</evidence>
<organism evidence="8 9">
    <name type="scientific">Desulfonispora thiosulfatigenes DSM 11270</name>
    <dbReference type="NCBI Taxonomy" id="656914"/>
    <lineage>
        <taxon>Bacteria</taxon>
        <taxon>Bacillati</taxon>
        <taxon>Bacillota</taxon>
        <taxon>Clostridia</taxon>
        <taxon>Eubacteriales</taxon>
        <taxon>Peptococcaceae</taxon>
        <taxon>Desulfonispora</taxon>
    </lineage>
</organism>
<dbReference type="SFLD" id="SFLDG01386">
    <property type="entry name" value="main_SPASM_domain-containing"/>
    <property type="match status" value="1"/>
</dbReference>
<dbReference type="GO" id="GO:0016491">
    <property type="term" value="F:oxidoreductase activity"/>
    <property type="evidence" value="ECO:0007669"/>
    <property type="project" value="InterPro"/>
</dbReference>
<evidence type="ECO:0000256" key="5">
    <source>
        <dbReference type="ARBA" id="ARBA00023004"/>
    </source>
</evidence>